<dbReference type="EMBL" id="CADCUT010000007">
    <property type="protein sequence ID" value="CAA9384784.1"/>
    <property type="molecule type" value="Genomic_DNA"/>
</dbReference>
<proteinExistence type="predicted"/>
<evidence type="ECO:0000313" key="2">
    <source>
        <dbReference type="EMBL" id="CAA9384784.1"/>
    </source>
</evidence>
<evidence type="ECO:0000256" key="1">
    <source>
        <dbReference type="SAM" id="MobiDB-lite"/>
    </source>
</evidence>
<dbReference type="GO" id="GO:0016491">
    <property type="term" value="F:oxidoreductase activity"/>
    <property type="evidence" value="ECO:0007669"/>
    <property type="project" value="UniProtKB-KW"/>
</dbReference>
<gene>
    <name evidence="2" type="ORF">AVDCRST_MAG03-186</name>
</gene>
<accession>A0A6J4ND34</accession>
<dbReference type="EC" id="1.6.5.3" evidence="2"/>
<feature type="non-terminal residue" evidence="2">
    <location>
        <position position="1"/>
    </location>
</feature>
<name>A0A6J4ND34_9ACTN</name>
<feature type="compositionally biased region" description="Basic and acidic residues" evidence="1">
    <location>
        <begin position="1"/>
        <end position="14"/>
    </location>
</feature>
<sequence length="27" mass="2913">AAVQRTEHAHHEHGQALQLGPQELALA</sequence>
<dbReference type="AlphaFoldDB" id="A0A6J4ND34"/>
<feature type="region of interest" description="Disordered" evidence="1">
    <location>
        <begin position="1"/>
        <end position="27"/>
    </location>
</feature>
<organism evidence="2">
    <name type="scientific">uncultured Rubrobacteraceae bacterium</name>
    <dbReference type="NCBI Taxonomy" id="349277"/>
    <lineage>
        <taxon>Bacteria</taxon>
        <taxon>Bacillati</taxon>
        <taxon>Actinomycetota</taxon>
        <taxon>Rubrobacteria</taxon>
        <taxon>Rubrobacterales</taxon>
        <taxon>Rubrobacteraceae</taxon>
        <taxon>environmental samples</taxon>
    </lineage>
</organism>
<keyword evidence="2" id="KW-0830">Ubiquinone</keyword>
<protein>
    <submittedName>
        <fullName evidence="2">NADH-ubiquinone oxidoreductase chain B</fullName>
        <ecNumber evidence="2">1.6.5.3</ecNumber>
    </submittedName>
</protein>
<feature type="non-terminal residue" evidence="2">
    <location>
        <position position="27"/>
    </location>
</feature>
<keyword evidence="2" id="KW-0560">Oxidoreductase</keyword>
<reference evidence="2" key="1">
    <citation type="submission" date="2020-02" db="EMBL/GenBank/DDBJ databases">
        <authorList>
            <person name="Meier V. D."/>
        </authorList>
    </citation>
    <scope>NUCLEOTIDE SEQUENCE</scope>
    <source>
        <strain evidence="2">AVDCRST_MAG03</strain>
    </source>
</reference>